<organism evidence="7 8">
    <name type="scientific">Anaerostipes butyraticus</name>
    <dbReference type="NCBI Taxonomy" id="645466"/>
    <lineage>
        <taxon>Bacteria</taxon>
        <taxon>Bacillati</taxon>
        <taxon>Bacillota</taxon>
        <taxon>Clostridia</taxon>
        <taxon>Lachnospirales</taxon>
        <taxon>Lachnospiraceae</taxon>
        <taxon>Anaerostipes</taxon>
    </lineage>
</organism>
<accession>A0A916QDB1</accession>
<keyword evidence="4 5" id="KW-0472">Membrane</keyword>
<evidence type="ECO:0000256" key="3">
    <source>
        <dbReference type="ARBA" id="ARBA00022989"/>
    </source>
</evidence>
<evidence type="ECO:0000256" key="5">
    <source>
        <dbReference type="SAM" id="Phobius"/>
    </source>
</evidence>
<keyword evidence="8" id="KW-1185">Reference proteome</keyword>
<reference evidence="7" key="1">
    <citation type="submission" date="2020-06" db="EMBL/GenBank/DDBJ databases">
        <title>Characterization of fructooligosaccharide metabolism and fructooligosaccharide-degrading enzymes in human commensal butyrate producers.</title>
        <authorList>
            <person name="Tanno H."/>
            <person name="Fujii T."/>
            <person name="Hirano K."/>
            <person name="Maeno S."/>
            <person name="Tonozuka T."/>
            <person name="Sakamoto M."/>
            <person name="Ohkuma M."/>
            <person name="Tochio T."/>
            <person name="Endo A."/>
        </authorList>
    </citation>
    <scope>NUCLEOTIDE SEQUENCE</scope>
    <source>
        <strain evidence="7">JCM 17466</strain>
    </source>
</reference>
<dbReference type="EMBL" id="BLYI01000065">
    <property type="protein sequence ID" value="GFO86459.1"/>
    <property type="molecule type" value="Genomic_DNA"/>
</dbReference>
<feature type="transmembrane region" description="Helical" evidence="5">
    <location>
        <begin position="96"/>
        <end position="116"/>
    </location>
</feature>
<keyword evidence="3 5" id="KW-1133">Transmembrane helix</keyword>
<evidence type="ECO:0000313" key="8">
    <source>
        <dbReference type="Proteomes" id="UP000613208"/>
    </source>
</evidence>
<dbReference type="InterPro" id="IPR007829">
    <property type="entry name" value="TM2"/>
</dbReference>
<dbReference type="PANTHER" id="PTHR21016:SF25">
    <property type="entry name" value="TM2 DOMAIN-CONTAINING PROTEIN DDB_G0277895-RELATED"/>
    <property type="match status" value="1"/>
</dbReference>
<dbReference type="RefSeq" id="WP_201312113.1">
    <property type="nucleotide sequence ID" value="NZ_BLYI01000065.1"/>
</dbReference>
<evidence type="ECO:0000256" key="4">
    <source>
        <dbReference type="ARBA" id="ARBA00023136"/>
    </source>
</evidence>
<dbReference type="PANTHER" id="PTHR21016">
    <property type="entry name" value="BETA-AMYLOID BINDING PROTEIN-RELATED"/>
    <property type="match status" value="1"/>
</dbReference>
<evidence type="ECO:0000313" key="7">
    <source>
        <dbReference type="EMBL" id="GFO86459.1"/>
    </source>
</evidence>
<evidence type="ECO:0000256" key="1">
    <source>
        <dbReference type="ARBA" id="ARBA00004141"/>
    </source>
</evidence>
<sequence>MEDKKKYCKHCGELIDDECVVCPKCGKQVEILKTDDRNIIINNSSSASAAASSSAASTAPMLTHNGKQCNKWTSFFLCLFLGMFGAHKFYEGKIGMGILYLFTLGLCGVGWIVDIIRILMKPNPYFV</sequence>
<dbReference type="Pfam" id="PF05154">
    <property type="entry name" value="TM2"/>
    <property type="match status" value="1"/>
</dbReference>
<evidence type="ECO:0000259" key="6">
    <source>
        <dbReference type="Pfam" id="PF05154"/>
    </source>
</evidence>
<gene>
    <name evidence="7" type="ORF">ANBU17_28060</name>
</gene>
<protein>
    <recommendedName>
        <fullName evidence="6">TM2 domain-containing protein</fullName>
    </recommendedName>
</protein>
<keyword evidence="2 5" id="KW-0812">Transmembrane</keyword>
<comment type="subcellular location">
    <subcellularLocation>
        <location evidence="1">Membrane</location>
        <topology evidence="1">Multi-pass membrane protein</topology>
    </subcellularLocation>
</comment>
<dbReference type="Proteomes" id="UP000613208">
    <property type="component" value="Unassembled WGS sequence"/>
</dbReference>
<evidence type="ECO:0000256" key="2">
    <source>
        <dbReference type="ARBA" id="ARBA00022692"/>
    </source>
</evidence>
<feature type="domain" description="TM2" evidence="6">
    <location>
        <begin position="70"/>
        <end position="116"/>
    </location>
</feature>
<comment type="caution">
    <text evidence="7">The sequence shown here is derived from an EMBL/GenBank/DDBJ whole genome shotgun (WGS) entry which is preliminary data.</text>
</comment>
<dbReference type="InterPro" id="IPR050932">
    <property type="entry name" value="TM2D1-3-like"/>
</dbReference>
<proteinExistence type="predicted"/>
<dbReference type="GO" id="GO:0016020">
    <property type="term" value="C:membrane"/>
    <property type="evidence" value="ECO:0007669"/>
    <property type="project" value="UniProtKB-SubCell"/>
</dbReference>
<dbReference type="AlphaFoldDB" id="A0A916QDB1"/>
<name>A0A916QDB1_9FIRM</name>